<evidence type="ECO:0000256" key="2">
    <source>
        <dbReference type="ARBA" id="ARBA00022448"/>
    </source>
</evidence>
<dbReference type="Pfam" id="PF13416">
    <property type="entry name" value="SBP_bac_8"/>
    <property type="match status" value="1"/>
</dbReference>
<dbReference type="PROSITE" id="PS51257">
    <property type="entry name" value="PROKAR_LIPOPROTEIN"/>
    <property type="match status" value="1"/>
</dbReference>
<keyword evidence="4 5" id="KW-0732">Signal</keyword>
<protein>
    <submittedName>
        <fullName evidence="6">Extracellular solute-binding protein</fullName>
    </submittedName>
</protein>
<evidence type="ECO:0000256" key="4">
    <source>
        <dbReference type="ARBA" id="ARBA00022729"/>
    </source>
</evidence>
<dbReference type="PANTHER" id="PTHR30061:SF50">
    <property type="entry name" value="MALTOSE_MALTODEXTRIN-BINDING PERIPLASMIC PROTEIN"/>
    <property type="match status" value="1"/>
</dbReference>
<dbReference type="InterPro" id="IPR006059">
    <property type="entry name" value="SBP"/>
</dbReference>
<accession>A0ABV5T2I6</accession>
<evidence type="ECO:0000256" key="3">
    <source>
        <dbReference type="ARBA" id="ARBA00022597"/>
    </source>
</evidence>
<dbReference type="SUPFAM" id="SSF53850">
    <property type="entry name" value="Periplasmic binding protein-like II"/>
    <property type="match status" value="1"/>
</dbReference>
<dbReference type="PRINTS" id="PR00181">
    <property type="entry name" value="MALTOSEBP"/>
</dbReference>
<feature type="chain" id="PRO_5045100977" evidence="5">
    <location>
        <begin position="24"/>
        <end position="411"/>
    </location>
</feature>
<dbReference type="RefSeq" id="WP_344715106.1">
    <property type="nucleotide sequence ID" value="NZ_BAAAWH010000001.1"/>
</dbReference>
<evidence type="ECO:0000313" key="6">
    <source>
        <dbReference type="EMBL" id="MFB9646827.1"/>
    </source>
</evidence>
<keyword evidence="2" id="KW-0813">Transport</keyword>
<sequence length="411" mass="42443">MKVNKKGALAVGALITASMLALAGCAGGGGGTTSSAPAMSGELTVWVDQNRADALKDIVKTFQDETGVKVTLVVKDNAKIAADFTAQVPTGKGPDITIAAHDALGQFVQDGLVAPIEIGDKAGDFLDVAISAFTNDGKVYGLPYAIENIALMRNTDLVAEAPETFDDMIAAGTAAGTTYPFVVGLDPANADPYHLYGFQTSFGNSVFAQNEDGSYDGSQLTIGDDAGLAYASWLGAQGAAGTVNLNLTQDLSKEAFNSGETPFIITGPWNVADAEAKGINIAIDPIPTAGGETARPFVGVQGFYLSAKSENTLAANEFLVNYMAREEVQTALYEAGDRPPALKAAYDKAQSDPITKGFGDVGASGAPQPSIPEMGAVWDAWGVAEAAIIKGADPAATWTKMTEDIQAKIDG</sequence>
<feature type="signal peptide" evidence="5">
    <location>
        <begin position="1"/>
        <end position="23"/>
    </location>
</feature>
<evidence type="ECO:0000313" key="7">
    <source>
        <dbReference type="Proteomes" id="UP001589611"/>
    </source>
</evidence>
<dbReference type="EMBL" id="JBHMBE010000004">
    <property type="protein sequence ID" value="MFB9646827.1"/>
    <property type="molecule type" value="Genomic_DNA"/>
</dbReference>
<reference evidence="6 7" key="1">
    <citation type="submission" date="2024-09" db="EMBL/GenBank/DDBJ databases">
        <authorList>
            <person name="Sun Q."/>
            <person name="Mori K."/>
        </authorList>
    </citation>
    <scope>NUCLEOTIDE SEQUENCE [LARGE SCALE GENOMIC DNA]</scope>
    <source>
        <strain evidence="6 7">JCM 1342</strain>
    </source>
</reference>
<dbReference type="Proteomes" id="UP001589611">
    <property type="component" value="Unassembled WGS sequence"/>
</dbReference>
<gene>
    <name evidence="6" type="ORF">ACFFPJ_13575</name>
</gene>
<keyword evidence="3" id="KW-0762">Sugar transport</keyword>
<proteinExistence type="inferred from homology"/>
<dbReference type="Gene3D" id="3.40.190.10">
    <property type="entry name" value="Periplasmic binding protein-like II"/>
    <property type="match status" value="2"/>
</dbReference>
<dbReference type="InterPro" id="IPR006060">
    <property type="entry name" value="Maltose/Cyclodextrin-bd"/>
</dbReference>
<comment type="similarity">
    <text evidence="1">Belongs to the bacterial solute-binding protein 1 family.</text>
</comment>
<name>A0ABV5T2I6_9MICO</name>
<organism evidence="6 7">
    <name type="scientific">Microbacterium terregens</name>
    <dbReference type="NCBI Taxonomy" id="69363"/>
    <lineage>
        <taxon>Bacteria</taxon>
        <taxon>Bacillati</taxon>
        <taxon>Actinomycetota</taxon>
        <taxon>Actinomycetes</taxon>
        <taxon>Micrococcales</taxon>
        <taxon>Microbacteriaceae</taxon>
        <taxon>Microbacterium</taxon>
    </lineage>
</organism>
<dbReference type="PANTHER" id="PTHR30061">
    <property type="entry name" value="MALTOSE-BINDING PERIPLASMIC PROTEIN"/>
    <property type="match status" value="1"/>
</dbReference>
<keyword evidence="7" id="KW-1185">Reference proteome</keyword>
<evidence type="ECO:0000256" key="1">
    <source>
        <dbReference type="ARBA" id="ARBA00008520"/>
    </source>
</evidence>
<evidence type="ECO:0000256" key="5">
    <source>
        <dbReference type="SAM" id="SignalP"/>
    </source>
</evidence>
<comment type="caution">
    <text evidence="6">The sequence shown here is derived from an EMBL/GenBank/DDBJ whole genome shotgun (WGS) entry which is preliminary data.</text>
</comment>